<dbReference type="RefSeq" id="WP_167357425.1">
    <property type="nucleotide sequence ID" value="NZ_FOJQ01000090.1"/>
</dbReference>
<keyword evidence="1" id="KW-0540">Nuclease</keyword>
<dbReference type="GO" id="GO:0009307">
    <property type="term" value="P:DNA restriction-modification system"/>
    <property type="evidence" value="ECO:0007669"/>
    <property type="project" value="InterPro"/>
</dbReference>
<keyword evidence="1" id="KW-0378">Hydrolase</keyword>
<dbReference type="Gene3D" id="3.40.91.30">
    <property type="match status" value="1"/>
</dbReference>
<protein>
    <submittedName>
        <fullName evidence="1">Restriction endonuclease FokI, C terminal</fullName>
    </submittedName>
</protein>
<name>A0A1I0U5S9_9BACL</name>
<keyword evidence="2" id="KW-1185">Reference proteome</keyword>
<gene>
    <name evidence="1" type="ORF">SAMN05216169_10903</name>
</gene>
<reference evidence="2" key="1">
    <citation type="submission" date="2016-10" db="EMBL/GenBank/DDBJ databases">
        <authorList>
            <person name="Varghese N."/>
            <person name="Submissions S."/>
        </authorList>
    </citation>
    <scope>NUCLEOTIDE SEQUENCE [LARGE SCALE GENOMIC DNA]</scope>
    <source>
        <strain evidence="2">K1</strain>
    </source>
</reference>
<accession>A0A1I0U5S9</accession>
<organism evidence="1 2">
    <name type="scientific">Anoxybacillus pushchinoensis</name>
    <dbReference type="NCBI Taxonomy" id="150248"/>
    <lineage>
        <taxon>Bacteria</taxon>
        <taxon>Bacillati</taxon>
        <taxon>Bacillota</taxon>
        <taxon>Bacilli</taxon>
        <taxon>Bacillales</taxon>
        <taxon>Anoxybacillaceae</taxon>
        <taxon>Anoxybacillus</taxon>
    </lineage>
</organism>
<dbReference type="SUPFAM" id="SSF52980">
    <property type="entry name" value="Restriction endonuclease-like"/>
    <property type="match status" value="1"/>
</dbReference>
<sequence length="519" mass="59743">MINNWQIPRNKRKLYPVVDILSLFTLQTLGENWSNNLNRQLDFESELERFGLKRPGQRRDRRAGGARTYESWLYNLGLIFKETDSGVIRTTLAGEALLAGQPPVPIITNQLMKLQYPSPYSIRSRVNIHYRFQIRPFRFLLRLLADNRIQTLSKEEIGRFVITEGENESRSCFEHVVQRIISYRSYGDAVLPPDFEERYQSSTTGLRTREQTLSYLEDIANTFINYLEYTQLIERNSNGSIYIPQERISDVEAILNDGTSLRRLDTNHPYGIENFQRNFGLAPGQNRDNRSFGGQTVTDTLYRERRIRSNLLHIAGTRPITSFTASLVREIADLTGYTVREVEDALDGFRPDTFSQFEASYLNMAISGTELATEFETATQAIFEQLGFRAEHVGNHALHPDVFVESPLNYSGIIDTKAYVRYVINNDHRNRMVNNYIPTYQNQHGNLEFFMYVAHGFGSNIDSQVQSIADRTNVNGSVITARNVIRLLQRNYANPIDHNTLKTLFTKNSRITMADIDSL</sequence>
<proteinExistence type="predicted"/>
<dbReference type="EMBL" id="FOJQ01000090">
    <property type="protein sequence ID" value="SFA59421.1"/>
    <property type="molecule type" value="Genomic_DNA"/>
</dbReference>
<evidence type="ECO:0000313" key="1">
    <source>
        <dbReference type="EMBL" id="SFA59421.1"/>
    </source>
</evidence>
<dbReference type="AlphaFoldDB" id="A0A1I0U5S9"/>
<evidence type="ECO:0000313" key="2">
    <source>
        <dbReference type="Proteomes" id="UP000198979"/>
    </source>
</evidence>
<dbReference type="Proteomes" id="UP000198979">
    <property type="component" value="Unassembled WGS sequence"/>
</dbReference>
<keyword evidence="1" id="KW-0255">Endonuclease</keyword>
<dbReference type="GO" id="GO:0009036">
    <property type="term" value="F:type II site-specific deoxyribonuclease activity"/>
    <property type="evidence" value="ECO:0007669"/>
    <property type="project" value="InterPro"/>
</dbReference>
<dbReference type="InterPro" id="IPR011335">
    <property type="entry name" value="Restrct_endonuc-II-like"/>
</dbReference>